<comment type="caution">
    <text evidence="1">The sequence shown here is derived from an EMBL/GenBank/DDBJ whole genome shotgun (WGS) entry which is preliminary data.</text>
</comment>
<dbReference type="Proteomes" id="UP000289738">
    <property type="component" value="Chromosome A06"/>
</dbReference>
<protein>
    <submittedName>
        <fullName evidence="1">Uncharacterized protein</fullName>
    </submittedName>
</protein>
<proteinExistence type="predicted"/>
<accession>A0A445CXC7</accession>
<reference evidence="1 2" key="1">
    <citation type="submission" date="2019-01" db="EMBL/GenBank/DDBJ databases">
        <title>Sequencing of cultivated peanut Arachis hypogaea provides insights into genome evolution and oil improvement.</title>
        <authorList>
            <person name="Chen X."/>
        </authorList>
    </citation>
    <scope>NUCLEOTIDE SEQUENCE [LARGE SCALE GENOMIC DNA]</scope>
    <source>
        <strain evidence="2">cv. Fuhuasheng</strain>
        <tissue evidence="1">Leaves</tissue>
    </source>
</reference>
<keyword evidence="2" id="KW-1185">Reference proteome</keyword>
<evidence type="ECO:0000313" key="1">
    <source>
        <dbReference type="EMBL" id="RYR55633.1"/>
    </source>
</evidence>
<name>A0A445CXC7_ARAHY</name>
<sequence>MKTYDDGSTNEWDGYAISRMRVFAGGQPLRKKENQIKPPDVNIVAQQMSYDCAVYLKIIEPEDIKKGKYGWENWTQAEVDHFRVEYAPLILFDEMNQLRDRAIQKSEAIRLSKPSATLLSPYCQLHLEDIDSQ</sequence>
<evidence type="ECO:0000313" key="2">
    <source>
        <dbReference type="Proteomes" id="UP000289738"/>
    </source>
</evidence>
<dbReference type="EMBL" id="SDMP01000006">
    <property type="protein sequence ID" value="RYR55633.1"/>
    <property type="molecule type" value="Genomic_DNA"/>
</dbReference>
<gene>
    <name evidence="1" type="ORF">Ahy_A06g030816</name>
</gene>
<dbReference type="AlphaFoldDB" id="A0A445CXC7"/>
<organism evidence="1 2">
    <name type="scientific">Arachis hypogaea</name>
    <name type="common">Peanut</name>
    <dbReference type="NCBI Taxonomy" id="3818"/>
    <lineage>
        <taxon>Eukaryota</taxon>
        <taxon>Viridiplantae</taxon>
        <taxon>Streptophyta</taxon>
        <taxon>Embryophyta</taxon>
        <taxon>Tracheophyta</taxon>
        <taxon>Spermatophyta</taxon>
        <taxon>Magnoliopsida</taxon>
        <taxon>eudicotyledons</taxon>
        <taxon>Gunneridae</taxon>
        <taxon>Pentapetalae</taxon>
        <taxon>rosids</taxon>
        <taxon>fabids</taxon>
        <taxon>Fabales</taxon>
        <taxon>Fabaceae</taxon>
        <taxon>Papilionoideae</taxon>
        <taxon>50 kb inversion clade</taxon>
        <taxon>dalbergioids sensu lato</taxon>
        <taxon>Dalbergieae</taxon>
        <taxon>Pterocarpus clade</taxon>
        <taxon>Arachis</taxon>
    </lineage>
</organism>